<protein>
    <submittedName>
        <fullName evidence="1">Uncharacterized protein</fullName>
    </submittedName>
</protein>
<dbReference type="Proteomes" id="UP001219525">
    <property type="component" value="Unassembled WGS sequence"/>
</dbReference>
<dbReference type="EMBL" id="JARJCW010000003">
    <property type="protein sequence ID" value="KAJ7227480.1"/>
    <property type="molecule type" value="Genomic_DNA"/>
</dbReference>
<keyword evidence="2" id="KW-1185">Reference proteome</keyword>
<evidence type="ECO:0000313" key="1">
    <source>
        <dbReference type="EMBL" id="KAJ7227480.1"/>
    </source>
</evidence>
<dbReference type="AlphaFoldDB" id="A0AAD6YS97"/>
<organism evidence="1 2">
    <name type="scientific">Mycena pura</name>
    <dbReference type="NCBI Taxonomy" id="153505"/>
    <lineage>
        <taxon>Eukaryota</taxon>
        <taxon>Fungi</taxon>
        <taxon>Dikarya</taxon>
        <taxon>Basidiomycota</taxon>
        <taxon>Agaricomycotina</taxon>
        <taxon>Agaricomycetes</taxon>
        <taxon>Agaricomycetidae</taxon>
        <taxon>Agaricales</taxon>
        <taxon>Marasmiineae</taxon>
        <taxon>Mycenaceae</taxon>
        <taxon>Mycena</taxon>
    </lineage>
</organism>
<accession>A0AAD6YS97</accession>
<reference evidence="1" key="1">
    <citation type="submission" date="2023-03" db="EMBL/GenBank/DDBJ databases">
        <title>Massive genome expansion in bonnet fungi (Mycena s.s.) driven by repeated elements and novel gene families across ecological guilds.</title>
        <authorList>
            <consortium name="Lawrence Berkeley National Laboratory"/>
            <person name="Harder C.B."/>
            <person name="Miyauchi S."/>
            <person name="Viragh M."/>
            <person name="Kuo A."/>
            <person name="Thoen E."/>
            <person name="Andreopoulos B."/>
            <person name="Lu D."/>
            <person name="Skrede I."/>
            <person name="Drula E."/>
            <person name="Henrissat B."/>
            <person name="Morin E."/>
            <person name="Kohler A."/>
            <person name="Barry K."/>
            <person name="LaButti K."/>
            <person name="Morin E."/>
            <person name="Salamov A."/>
            <person name="Lipzen A."/>
            <person name="Mereny Z."/>
            <person name="Hegedus B."/>
            <person name="Baldrian P."/>
            <person name="Stursova M."/>
            <person name="Weitz H."/>
            <person name="Taylor A."/>
            <person name="Grigoriev I.V."/>
            <person name="Nagy L.G."/>
            <person name="Martin F."/>
            <person name="Kauserud H."/>
        </authorList>
    </citation>
    <scope>NUCLEOTIDE SEQUENCE</scope>
    <source>
        <strain evidence="1">9144</strain>
    </source>
</reference>
<gene>
    <name evidence="1" type="ORF">GGX14DRAFT_419792</name>
</gene>
<proteinExistence type="predicted"/>
<comment type="caution">
    <text evidence="1">The sequence shown here is derived from an EMBL/GenBank/DDBJ whole genome shotgun (WGS) entry which is preliminary data.</text>
</comment>
<sequence>MAASRTFLAALGAHPALTLFVGTVTALPLSIWGINVHHAIFTTLPTRLDVIHERTNIMERLNEVKDQIDGRLNCIEGELKTLTVGTNKLLQVLKEGKEKEEN</sequence>
<name>A0AAD6YS97_9AGAR</name>
<evidence type="ECO:0000313" key="2">
    <source>
        <dbReference type="Proteomes" id="UP001219525"/>
    </source>
</evidence>